<dbReference type="Proteomes" id="UP000627781">
    <property type="component" value="Unassembled WGS sequence"/>
</dbReference>
<reference evidence="2 3" key="1">
    <citation type="submission" date="2020-08" db="EMBL/GenBank/DDBJ databases">
        <title>A Genomic Blueprint of the Chicken Gut Microbiome.</title>
        <authorList>
            <person name="Gilroy R."/>
            <person name="Ravi A."/>
            <person name="Getino M."/>
            <person name="Pursley I."/>
            <person name="Horton D.L."/>
            <person name="Alikhan N.-F."/>
            <person name="Baker D."/>
            <person name="Gharbi K."/>
            <person name="Hall N."/>
            <person name="Watson M."/>
            <person name="Adriaenssens E.M."/>
            <person name="Foster-Nyarko E."/>
            <person name="Jarju S."/>
            <person name="Secka A."/>
            <person name="Antonio M."/>
            <person name="Oren A."/>
            <person name="Chaudhuri R."/>
            <person name="La Ragione R.M."/>
            <person name="Hildebrand F."/>
            <person name="Pallen M.J."/>
        </authorList>
    </citation>
    <scope>NUCLEOTIDE SEQUENCE [LARGE SCALE GENOMIC DNA]</scope>
    <source>
        <strain evidence="2 3">Sa3CVN1</strain>
    </source>
</reference>
<feature type="transmembrane region" description="Helical" evidence="1">
    <location>
        <begin position="87"/>
        <end position="108"/>
    </location>
</feature>
<gene>
    <name evidence="2" type="primary">yqfD</name>
    <name evidence="2" type="ORF">H9661_00325</name>
</gene>
<name>A0ABR8PNN6_9CLOT</name>
<keyword evidence="1" id="KW-0812">Transmembrane</keyword>
<protein>
    <submittedName>
        <fullName evidence="2">Sporulation protein YqfD</fullName>
    </submittedName>
</protein>
<evidence type="ECO:0000256" key="1">
    <source>
        <dbReference type="SAM" id="Phobius"/>
    </source>
</evidence>
<keyword evidence="1" id="KW-1133">Transmembrane helix</keyword>
<accession>A0ABR8PNN6</accession>
<dbReference type="InterPro" id="IPR010690">
    <property type="entry name" value="YqfD"/>
</dbReference>
<dbReference type="EMBL" id="JACSRA010000001">
    <property type="protein sequence ID" value="MBD7909786.1"/>
    <property type="molecule type" value="Genomic_DNA"/>
</dbReference>
<dbReference type="NCBIfam" id="TIGR02876">
    <property type="entry name" value="spore_yqfD"/>
    <property type="match status" value="1"/>
</dbReference>
<evidence type="ECO:0000313" key="2">
    <source>
        <dbReference type="EMBL" id="MBD7909786.1"/>
    </source>
</evidence>
<keyword evidence="1" id="KW-0472">Membrane</keyword>
<proteinExistence type="predicted"/>
<evidence type="ECO:0000313" key="3">
    <source>
        <dbReference type="Proteomes" id="UP000627781"/>
    </source>
</evidence>
<dbReference type="Pfam" id="PF06898">
    <property type="entry name" value="YqfD"/>
    <property type="match status" value="1"/>
</dbReference>
<sequence length="376" mass="42754">MMFDKLKTGKLVLDVSVPIPEKFLNLLWKENVIIEKANRIDITTIRLEIDYENYSEVEKVVKKCRGKVKIIHREGFIFVVSRMKKQISLIIGGVVFIGGLYLLSNQIWAVDISTKENIAPYEIRKELTELGVKPGISKGDINVYALEKKLEDINSNILWIRARIEGSTLKIVIEEKVTPPKLTNAHIGDCVAGMDGEIKRVYVNSGTAKVVSGDIVREGDVLISGIQGREGDEYQVPAKGTVIANTFYEKEMELQISGKKLERTGHIDNDVYLNICGRKIYLKKAINKFKYYDKIETNRGVINEVMYFQREEKEVNENKDEIVKKAANQLEESLLKSLTNDAKITNKEINVQDIEDGKVRIKVMFLVEQNIAMTPN</sequence>
<comment type="caution">
    <text evidence="2">The sequence shown here is derived from an EMBL/GenBank/DDBJ whole genome shotgun (WGS) entry which is preliminary data.</text>
</comment>
<organism evidence="2 3">
    <name type="scientific">Clostridium cibarium</name>
    <dbReference type="NCBI Taxonomy" id="2762247"/>
    <lineage>
        <taxon>Bacteria</taxon>
        <taxon>Bacillati</taxon>
        <taxon>Bacillota</taxon>
        <taxon>Clostridia</taxon>
        <taxon>Eubacteriales</taxon>
        <taxon>Clostridiaceae</taxon>
        <taxon>Clostridium</taxon>
    </lineage>
</organism>
<keyword evidence="3" id="KW-1185">Reference proteome</keyword>